<comment type="catalytic activity">
    <reaction evidence="7 8">
        <text>(2R)-O-phospho-3-sulfolactate + H2O = (2R)-3-sulfolactate + phosphate</text>
        <dbReference type="Rhea" id="RHEA:23416"/>
        <dbReference type="ChEBI" id="CHEBI:15377"/>
        <dbReference type="ChEBI" id="CHEBI:15597"/>
        <dbReference type="ChEBI" id="CHEBI:43474"/>
        <dbReference type="ChEBI" id="CHEBI:58738"/>
        <dbReference type="EC" id="3.1.3.71"/>
    </reaction>
</comment>
<comment type="caution">
    <text evidence="9">The sequence shown here is derived from an EMBL/GenBank/DDBJ whole genome shotgun (WGS) entry which is preliminary data.</text>
</comment>
<dbReference type="EMBL" id="MIJF01000035">
    <property type="protein sequence ID" value="OEF99070.1"/>
    <property type="molecule type" value="Genomic_DNA"/>
</dbReference>
<comment type="cofactor">
    <cofactor evidence="1 8">
        <name>Mg(2+)</name>
        <dbReference type="ChEBI" id="CHEBI:18420"/>
    </cofactor>
</comment>
<dbReference type="AlphaFoldDB" id="A0A1D2YTN7"/>
<keyword evidence="6 8" id="KW-0460">Magnesium</keyword>
<protein>
    <recommendedName>
        <fullName evidence="4 8">Probable 2-phosphosulfolactate phosphatase</fullName>
        <ecNumber evidence="3 8">3.1.3.71</ecNumber>
    </recommendedName>
</protein>
<dbReference type="InterPro" id="IPR036702">
    <property type="entry name" value="ComB-like_sf"/>
</dbReference>
<accession>A0A1D2YTN7</accession>
<dbReference type="GO" id="GO:0000287">
    <property type="term" value="F:magnesium ion binding"/>
    <property type="evidence" value="ECO:0007669"/>
    <property type="project" value="UniProtKB-UniRule"/>
</dbReference>
<evidence type="ECO:0000256" key="5">
    <source>
        <dbReference type="ARBA" id="ARBA00022801"/>
    </source>
</evidence>
<dbReference type="PANTHER" id="PTHR37311">
    <property type="entry name" value="2-PHOSPHOSULFOLACTATE PHOSPHATASE-RELATED"/>
    <property type="match status" value="1"/>
</dbReference>
<dbReference type="PANTHER" id="PTHR37311:SF1">
    <property type="entry name" value="2-PHOSPHOSULFOLACTATE PHOSPHATASE-RELATED"/>
    <property type="match status" value="1"/>
</dbReference>
<evidence type="ECO:0000313" key="9">
    <source>
        <dbReference type="EMBL" id="OEF99070.1"/>
    </source>
</evidence>
<gene>
    <name evidence="8" type="primary">comB</name>
    <name evidence="9" type="ORF">BHF71_02490</name>
</gene>
<reference evidence="9 10" key="1">
    <citation type="submission" date="2016-09" db="EMBL/GenBank/DDBJ databases">
        <title>Draft genome sequence for the type strain of Vulcanibacillus modesticaldus BR, a strictly anaerobic, moderately thermophilic, and nitrate-reducing bacterium from deep sea-hydrothermal vents of the Mid-Atlantic Ridge.</title>
        <authorList>
            <person name="Abin C.A."/>
            <person name="Hollibaugh J.T."/>
        </authorList>
    </citation>
    <scope>NUCLEOTIDE SEQUENCE [LARGE SCALE GENOMIC DNA]</scope>
    <source>
        <strain evidence="9 10">BR</strain>
    </source>
</reference>
<dbReference type="Gene3D" id="3.90.1560.10">
    <property type="entry name" value="ComB-like"/>
    <property type="match status" value="1"/>
</dbReference>
<evidence type="ECO:0000313" key="10">
    <source>
        <dbReference type="Proteomes" id="UP000243739"/>
    </source>
</evidence>
<sequence length="237" mass="26338">MNIDVIVSAAEVNGEVIKEKNVVVIDVLRATSVIVTALVNKAKYVIPVEGIEEAWRIYHQEGKIEMVLGGERNAIPIEGFHFGNSPLLYTEVNVAQKKVILTTSNGTRAIKASVKGDKIYIGSFLNASAVAKQLIKEGKDTVIVCSGTDNKYSMDDALCAGMLISIISEKQDITTTDLGLTTKILYESNKDDLHKVLSNSRHYKWLKKIGFEEDLKYCLQRDIYDIVPVYIDDKILI</sequence>
<name>A0A1D2YTN7_9BACI</name>
<evidence type="ECO:0000256" key="4">
    <source>
        <dbReference type="ARBA" id="ARBA00021948"/>
    </source>
</evidence>
<dbReference type="GO" id="GO:0050532">
    <property type="term" value="F:2-phosphosulfolactate phosphatase activity"/>
    <property type="evidence" value="ECO:0007669"/>
    <property type="project" value="UniProtKB-UniRule"/>
</dbReference>
<dbReference type="STRING" id="337097.BHF71_02490"/>
<dbReference type="EC" id="3.1.3.71" evidence="3 8"/>
<keyword evidence="10" id="KW-1185">Reference proteome</keyword>
<dbReference type="InterPro" id="IPR005238">
    <property type="entry name" value="ComB-like"/>
</dbReference>
<evidence type="ECO:0000256" key="2">
    <source>
        <dbReference type="ARBA" id="ARBA00009997"/>
    </source>
</evidence>
<dbReference type="Proteomes" id="UP000243739">
    <property type="component" value="Unassembled WGS sequence"/>
</dbReference>
<evidence type="ECO:0000256" key="3">
    <source>
        <dbReference type="ARBA" id="ARBA00012953"/>
    </source>
</evidence>
<evidence type="ECO:0000256" key="7">
    <source>
        <dbReference type="ARBA" id="ARBA00033711"/>
    </source>
</evidence>
<proteinExistence type="inferred from homology"/>
<dbReference type="GO" id="GO:0050545">
    <property type="term" value="F:sulfopyruvate decarboxylase activity"/>
    <property type="evidence" value="ECO:0007669"/>
    <property type="project" value="TreeGrafter"/>
</dbReference>
<keyword evidence="5 8" id="KW-0378">Hydrolase</keyword>
<evidence type="ECO:0000256" key="6">
    <source>
        <dbReference type="ARBA" id="ARBA00022842"/>
    </source>
</evidence>
<evidence type="ECO:0000256" key="1">
    <source>
        <dbReference type="ARBA" id="ARBA00001946"/>
    </source>
</evidence>
<evidence type="ECO:0000256" key="8">
    <source>
        <dbReference type="HAMAP-Rule" id="MF_00490"/>
    </source>
</evidence>
<dbReference type="RefSeq" id="WP_069657047.1">
    <property type="nucleotide sequence ID" value="NZ_MIJF01000035.1"/>
</dbReference>
<dbReference type="Pfam" id="PF04029">
    <property type="entry name" value="2-ph_phosp"/>
    <property type="match status" value="1"/>
</dbReference>
<dbReference type="HAMAP" id="MF_00490">
    <property type="entry name" value="ComB"/>
    <property type="match status" value="1"/>
</dbReference>
<dbReference type="FunFam" id="3.90.1560.10:FF:000001">
    <property type="entry name" value="Probable 2-phosphosulfolactate phosphatase"/>
    <property type="match status" value="1"/>
</dbReference>
<dbReference type="SUPFAM" id="SSF142823">
    <property type="entry name" value="ComB-like"/>
    <property type="match status" value="1"/>
</dbReference>
<dbReference type="OrthoDB" id="4913at2"/>
<organism evidence="9 10">
    <name type="scientific">Vulcanibacillus modesticaldus</name>
    <dbReference type="NCBI Taxonomy" id="337097"/>
    <lineage>
        <taxon>Bacteria</taxon>
        <taxon>Bacillati</taxon>
        <taxon>Bacillota</taxon>
        <taxon>Bacilli</taxon>
        <taxon>Bacillales</taxon>
        <taxon>Bacillaceae</taxon>
        <taxon>Vulcanibacillus</taxon>
    </lineage>
</organism>
<comment type="similarity">
    <text evidence="2 8">Belongs to the ComB family.</text>
</comment>